<organism evidence="3 4">
    <name type="scientific">Toxocara canis</name>
    <name type="common">Canine roundworm</name>
    <dbReference type="NCBI Taxonomy" id="6265"/>
    <lineage>
        <taxon>Eukaryota</taxon>
        <taxon>Metazoa</taxon>
        <taxon>Ecdysozoa</taxon>
        <taxon>Nematoda</taxon>
        <taxon>Chromadorea</taxon>
        <taxon>Rhabditida</taxon>
        <taxon>Spirurina</taxon>
        <taxon>Ascaridomorpha</taxon>
        <taxon>Ascaridoidea</taxon>
        <taxon>Toxocaridae</taxon>
        <taxon>Toxocara</taxon>
    </lineage>
</organism>
<evidence type="ECO:0000313" key="4">
    <source>
        <dbReference type="WBParaSite" id="TCNE_0000135201-mRNA-1"/>
    </source>
</evidence>
<evidence type="ECO:0000256" key="1">
    <source>
        <dbReference type="SAM" id="Phobius"/>
    </source>
</evidence>
<keyword evidence="1" id="KW-0812">Transmembrane</keyword>
<feature type="transmembrane region" description="Helical" evidence="1">
    <location>
        <begin position="96"/>
        <end position="117"/>
    </location>
</feature>
<evidence type="ECO:0000313" key="2">
    <source>
        <dbReference type="EMBL" id="VDM26015.1"/>
    </source>
</evidence>
<dbReference type="Proteomes" id="UP000050794">
    <property type="component" value="Unassembled WGS sequence"/>
</dbReference>
<evidence type="ECO:0000313" key="3">
    <source>
        <dbReference type="Proteomes" id="UP000050794"/>
    </source>
</evidence>
<feature type="transmembrane region" description="Helical" evidence="1">
    <location>
        <begin position="31"/>
        <end position="51"/>
    </location>
</feature>
<keyword evidence="3" id="KW-1185">Reference proteome</keyword>
<name>A0A183TYN3_TOXCA</name>
<proteinExistence type="predicted"/>
<keyword evidence="1" id="KW-0472">Membrane</keyword>
<sequence>MFLKSHSTTIFGRDIHEKEGAANILSSMKRIILVAITLVLLVAVVSAGVTFSEQRQLDEIGLTTFGGGGRTGVMVGGDHTGATGDELNSNLHCMKYALLILVLAISVFVLVSADIQLPEEKFLVRRDRVKRQFGAWGWRRPYWGYGWRRPYWGYWG</sequence>
<dbReference type="EMBL" id="UYWY01000975">
    <property type="protein sequence ID" value="VDM26015.1"/>
    <property type="molecule type" value="Genomic_DNA"/>
</dbReference>
<reference evidence="2 3" key="2">
    <citation type="submission" date="2018-11" db="EMBL/GenBank/DDBJ databases">
        <authorList>
            <consortium name="Pathogen Informatics"/>
        </authorList>
    </citation>
    <scope>NUCLEOTIDE SEQUENCE [LARGE SCALE GENOMIC DNA]</scope>
</reference>
<protein>
    <submittedName>
        <fullName evidence="4">Transmembrane protein</fullName>
    </submittedName>
</protein>
<keyword evidence="1" id="KW-1133">Transmembrane helix</keyword>
<accession>A0A183TYN3</accession>
<dbReference type="WBParaSite" id="TCNE_0000135201-mRNA-1">
    <property type="protein sequence ID" value="TCNE_0000135201-mRNA-1"/>
    <property type="gene ID" value="TCNE_0000135201"/>
</dbReference>
<dbReference type="AlphaFoldDB" id="A0A183TYN3"/>
<reference evidence="4" key="1">
    <citation type="submission" date="2016-06" db="UniProtKB">
        <authorList>
            <consortium name="WormBaseParasite"/>
        </authorList>
    </citation>
    <scope>IDENTIFICATION</scope>
</reference>
<gene>
    <name evidence="2" type="ORF">TCNE_LOCUS1353</name>
</gene>